<dbReference type="KEGG" id="bor:COCMIDRAFT_28983"/>
<proteinExistence type="predicted"/>
<dbReference type="OrthoDB" id="3694544at2759"/>
<sequence length="258" mass="30134">MDREEASKHRAVMNWLNPIPPRYPHDPPNILSLDQALQLVESVRDAESKRPRKRKATLRQNQRDCHLCGQKGHTAKDTAEDGSFKCPTRTTDAQTMSTELARLRAEFTTELAAVHQKDEQKNPLLQQSQDQNQHQNQQVQQNIYHHPRPQQQQRTLYHRHRHPQTQAAYTTALQKSNRNLPIWSVNYFELHHALQRKSGLARFVDFSGRTHFVRLYSEGLRRYVEEERESEREEEGEEREVLWPNVQVVVVGRGVGGS</sequence>
<dbReference type="EMBL" id="KI964063">
    <property type="protein sequence ID" value="EUC42384.1"/>
    <property type="molecule type" value="Genomic_DNA"/>
</dbReference>
<dbReference type="RefSeq" id="XP_007691094.1">
    <property type="nucleotide sequence ID" value="XM_007692904.1"/>
</dbReference>
<dbReference type="Proteomes" id="UP000054032">
    <property type="component" value="Unassembled WGS sequence"/>
</dbReference>
<accession>W6Z426</accession>
<reference evidence="2 3" key="1">
    <citation type="journal article" date="2013" name="PLoS Genet.">
        <title>Comparative genome structure, secondary metabolite, and effector coding capacity across Cochliobolus pathogens.</title>
        <authorList>
            <person name="Condon B.J."/>
            <person name="Leng Y."/>
            <person name="Wu D."/>
            <person name="Bushley K.E."/>
            <person name="Ohm R.A."/>
            <person name="Otillar R."/>
            <person name="Martin J."/>
            <person name="Schackwitz W."/>
            <person name="Grimwood J."/>
            <person name="MohdZainudin N."/>
            <person name="Xue C."/>
            <person name="Wang R."/>
            <person name="Manning V.A."/>
            <person name="Dhillon B."/>
            <person name="Tu Z.J."/>
            <person name="Steffenson B.J."/>
            <person name="Salamov A."/>
            <person name="Sun H."/>
            <person name="Lowry S."/>
            <person name="LaButti K."/>
            <person name="Han J."/>
            <person name="Copeland A."/>
            <person name="Lindquist E."/>
            <person name="Barry K."/>
            <person name="Schmutz J."/>
            <person name="Baker S.E."/>
            <person name="Ciuffetti L.M."/>
            <person name="Grigoriev I.V."/>
            <person name="Zhong S."/>
            <person name="Turgeon B.G."/>
        </authorList>
    </citation>
    <scope>NUCLEOTIDE SEQUENCE [LARGE SCALE GENOMIC DNA]</scope>
    <source>
        <strain evidence="2 3">ATCC 44560</strain>
    </source>
</reference>
<evidence type="ECO:0008006" key="4">
    <source>
        <dbReference type="Google" id="ProtNLM"/>
    </source>
</evidence>
<keyword evidence="3" id="KW-1185">Reference proteome</keyword>
<dbReference type="AlphaFoldDB" id="W6Z426"/>
<evidence type="ECO:0000313" key="3">
    <source>
        <dbReference type="Proteomes" id="UP000054032"/>
    </source>
</evidence>
<dbReference type="HOGENOM" id="CLU_1137825_0_0_1"/>
<gene>
    <name evidence="2" type="ORF">COCMIDRAFT_28983</name>
</gene>
<protein>
    <recommendedName>
        <fullName evidence="4">Zinc knuckle domain-containing protein</fullName>
    </recommendedName>
</protein>
<name>W6Z426_COCMI</name>
<organism evidence="2 3">
    <name type="scientific">Bipolaris oryzae ATCC 44560</name>
    <dbReference type="NCBI Taxonomy" id="930090"/>
    <lineage>
        <taxon>Eukaryota</taxon>
        <taxon>Fungi</taxon>
        <taxon>Dikarya</taxon>
        <taxon>Ascomycota</taxon>
        <taxon>Pezizomycotina</taxon>
        <taxon>Dothideomycetes</taxon>
        <taxon>Pleosporomycetidae</taxon>
        <taxon>Pleosporales</taxon>
        <taxon>Pleosporineae</taxon>
        <taxon>Pleosporaceae</taxon>
        <taxon>Bipolaris</taxon>
    </lineage>
</organism>
<dbReference type="GeneID" id="19121416"/>
<evidence type="ECO:0000313" key="2">
    <source>
        <dbReference type="EMBL" id="EUC42384.1"/>
    </source>
</evidence>
<evidence type="ECO:0000256" key="1">
    <source>
        <dbReference type="SAM" id="MobiDB-lite"/>
    </source>
</evidence>
<feature type="compositionally biased region" description="Low complexity" evidence="1">
    <location>
        <begin position="126"/>
        <end position="141"/>
    </location>
</feature>
<feature type="region of interest" description="Disordered" evidence="1">
    <location>
        <begin position="116"/>
        <end position="141"/>
    </location>
</feature>